<dbReference type="AlphaFoldDB" id="A0AA44YXX3"/>
<evidence type="ECO:0000313" key="7">
    <source>
        <dbReference type="EMBL" id="PUE90728.1"/>
    </source>
</evidence>
<evidence type="ECO:0000256" key="6">
    <source>
        <dbReference type="ARBA" id="ARBA00047942"/>
    </source>
</evidence>
<name>A0AA44YXX3_XANCM</name>
<dbReference type="PIRSF" id="PIRSF000398">
    <property type="entry name" value="M_m6A_EcoRV"/>
    <property type="match status" value="1"/>
</dbReference>
<protein>
    <recommendedName>
        <fullName evidence="2">site-specific DNA-methyltransferase (adenine-specific)</fullName>
        <ecNumber evidence="2">2.1.1.72</ecNumber>
    </recommendedName>
</protein>
<dbReference type="InterPro" id="IPR012327">
    <property type="entry name" value="MeTrfase_D12"/>
</dbReference>
<reference evidence="7 8" key="1">
    <citation type="submission" date="2018-03" db="EMBL/GenBank/DDBJ databases">
        <title>Sequencing of reference strains of Xanthomonas.</title>
        <authorList>
            <person name="Studholme D.J."/>
            <person name="Vicente J."/>
            <person name="Sarris P."/>
        </authorList>
    </citation>
    <scope>NUCLEOTIDE SEQUENCE [LARGE SCALE GENOMIC DNA]</scope>
    <source>
        <strain evidence="7 8">WHRI 5232</strain>
    </source>
</reference>
<dbReference type="Proteomes" id="UP000251513">
    <property type="component" value="Unassembled WGS sequence"/>
</dbReference>
<dbReference type="GO" id="GO:0032259">
    <property type="term" value="P:methylation"/>
    <property type="evidence" value="ECO:0007669"/>
    <property type="project" value="UniProtKB-KW"/>
</dbReference>
<dbReference type="EMBL" id="PYJH01000057">
    <property type="protein sequence ID" value="PUE90728.1"/>
    <property type="molecule type" value="Genomic_DNA"/>
</dbReference>
<evidence type="ECO:0000256" key="4">
    <source>
        <dbReference type="ARBA" id="ARBA00022679"/>
    </source>
</evidence>
<organism evidence="7 8">
    <name type="scientific">Xanthomonas campestris pv. malvacearum</name>
    <dbReference type="NCBI Taxonomy" id="86040"/>
    <lineage>
        <taxon>Bacteria</taxon>
        <taxon>Pseudomonadati</taxon>
        <taxon>Pseudomonadota</taxon>
        <taxon>Gammaproteobacteria</taxon>
        <taxon>Lysobacterales</taxon>
        <taxon>Lysobacteraceae</taxon>
        <taxon>Xanthomonas</taxon>
    </lineage>
</organism>
<accession>A0AA44YXX3</accession>
<dbReference type="PANTHER" id="PTHR30481">
    <property type="entry name" value="DNA ADENINE METHYLASE"/>
    <property type="match status" value="1"/>
</dbReference>
<dbReference type="Pfam" id="PF02086">
    <property type="entry name" value="MethyltransfD12"/>
    <property type="match status" value="1"/>
</dbReference>
<dbReference type="GO" id="GO:0009007">
    <property type="term" value="F:site-specific DNA-methyltransferase (adenine-specific) activity"/>
    <property type="evidence" value="ECO:0007669"/>
    <property type="project" value="UniProtKB-EC"/>
</dbReference>
<comment type="caution">
    <text evidence="7">The sequence shown here is derived from an EMBL/GenBank/DDBJ whole genome shotgun (WGS) entry which is preliminary data.</text>
</comment>
<evidence type="ECO:0000256" key="1">
    <source>
        <dbReference type="ARBA" id="ARBA00006594"/>
    </source>
</evidence>
<gene>
    <name evidence="7" type="ORF">C7T86_19975</name>
</gene>
<comment type="similarity">
    <text evidence="1">Belongs to the N(4)/N(6)-methyltransferase family.</text>
</comment>
<proteinExistence type="inferred from homology"/>
<keyword evidence="3 7" id="KW-0489">Methyltransferase</keyword>
<dbReference type="InterPro" id="IPR012263">
    <property type="entry name" value="M_m6A_EcoRV"/>
</dbReference>
<evidence type="ECO:0000313" key="8">
    <source>
        <dbReference type="Proteomes" id="UP000251513"/>
    </source>
</evidence>
<dbReference type="InterPro" id="IPR023095">
    <property type="entry name" value="Ade_MeTrfase_dom_2"/>
</dbReference>
<dbReference type="PANTHER" id="PTHR30481:SF2">
    <property type="entry name" value="SITE-SPECIFIC DNA-METHYLTRANSFERASE (ADENINE-SPECIFIC)"/>
    <property type="match status" value="1"/>
</dbReference>
<dbReference type="GO" id="GO:0043565">
    <property type="term" value="F:sequence-specific DNA binding"/>
    <property type="evidence" value="ECO:0007669"/>
    <property type="project" value="TreeGrafter"/>
</dbReference>
<dbReference type="SUPFAM" id="SSF53335">
    <property type="entry name" value="S-adenosyl-L-methionine-dependent methyltransferases"/>
    <property type="match status" value="1"/>
</dbReference>
<dbReference type="PRINTS" id="PR00505">
    <property type="entry name" value="D12N6MTFRASE"/>
</dbReference>
<evidence type="ECO:0000256" key="5">
    <source>
        <dbReference type="ARBA" id="ARBA00022691"/>
    </source>
</evidence>
<dbReference type="GO" id="GO:0006298">
    <property type="term" value="P:mismatch repair"/>
    <property type="evidence" value="ECO:0007669"/>
    <property type="project" value="TreeGrafter"/>
</dbReference>
<keyword evidence="5" id="KW-0949">S-adenosyl-L-methionine</keyword>
<dbReference type="GO" id="GO:1904047">
    <property type="term" value="F:S-adenosyl-L-methionine binding"/>
    <property type="evidence" value="ECO:0007669"/>
    <property type="project" value="TreeGrafter"/>
</dbReference>
<evidence type="ECO:0000256" key="2">
    <source>
        <dbReference type="ARBA" id="ARBA00011900"/>
    </source>
</evidence>
<comment type="catalytic activity">
    <reaction evidence="6">
        <text>a 2'-deoxyadenosine in DNA + S-adenosyl-L-methionine = an N(6)-methyl-2'-deoxyadenosine in DNA + S-adenosyl-L-homocysteine + H(+)</text>
        <dbReference type="Rhea" id="RHEA:15197"/>
        <dbReference type="Rhea" id="RHEA-COMP:12418"/>
        <dbReference type="Rhea" id="RHEA-COMP:12419"/>
        <dbReference type="ChEBI" id="CHEBI:15378"/>
        <dbReference type="ChEBI" id="CHEBI:57856"/>
        <dbReference type="ChEBI" id="CHEBI:59789"/>
        <dbReference type="ChEBI" id="CHEBI:90615"/>
        <dbReference type="ChEBI" id="CHEBI:90616"/>
        <dbReference type="EC" id="2.1.1.72"/>
    </reaction>
</comment>
<dbReference type="EC" id="2.1.1.72" evidence="2"/>
<sequence length="299" mass="33913">MPNVTPLRYPGGKAKLYRYFQRLIAQNNLYDCTYVEPFCGGAGLAIELLRAGIVSAIHLNDLDRAVFAFWREAVDYTDRLCARIEDTPCSMETWQDCKEIYRSSDVSSLEDLGFATFFLNRTNRSGILKGGVIGGKAQSGKWLLDARMNKDDLIERIRKIGKLNSRISVTNLDACDLVSSYGSNSPDNVLMYLDPPYVDKGPGLYLNAYEERDHRRLAALVAELSCHWVVSYDTHDLIREIYRPFQSTDLALHYSAQEHSRVGSELVFFSDNLTPPDMDGVTSRYRRPWAVEEFASHVA</sequence>
<dbReference type="RefSeq" id="WP_005919625.1">
    <property type="nucleotide sequence ID" value="NZ_CP013004.1"/>
</dbReference>
<dbReference type="Gene3D" id="3.40.50.150">
    <property type="entry name" value="Vaccinia Virus protein VP39"/>
    <property type="match status" value="1"/>
</dbReference>
<dbReference type="Gene3D" id="1.10.1020.10">
    <property type="entry name" value="Adenine-specific Methyltransferase, Domain 2"/>
    <property type="match status" value="1"/>
</dbReference>
<evidence type="ECO:0000256" key="3">
    <source>
        <dbReference type="ARBA" id="ARBA00022603"/>
    </source>
</evidence>
<dbReference type="GO" id="GO:0009307">
    <property type="term" value="P:DNA restriction-modification system"/>
    <property type="evidence" value="ECO:0007669"/>
    <property type="project" value="InterPro"/>
</dbReference>
<keyword evidence="4" id="KW-0808">Transferase</keyword>
<dbReference type="InterPro" id="IPR029063">
    <property type="entry name" value="SAM-dependent_MTases_sf"/>
</dbReference>